<dbReference type="Gene3D" id="1.50.10.130">
    <property type="entry name" value="Terpene synthase, N-terminal domain"/>
    <property type="match status" value="1"/>
</dbReference>
<evidence type="ECO:0000313" key="7">
    <source>
        <dbReference type="EMBL" id="PIA50758.1"/>
    </source>
</evidence>
<dbReference type="EMBL" id="KZ305029">
    <property type="protein sequence ID" value="PIA50758.1"/>
    <property type="molecule type" value="Genomic_DNA"/>
</dbReference>
<organism evidence="7 8">
    <name type="scientific">Aquilegia coerulea</name>
    <name type="common">Rocky mountain columbine</name>
    <dbReference type="NCBI Taxonomy" id="218851"/>
    <lineage>
        <taxon>Eukaryota</taxon>
        <taxon>Viridiplantae</taxon>
        <taxon>Streptophyta</taxon>
        <taxon>Embryophyta</taxon>
        <taxon>Tracheophyta</taxon>
        <taxon>Spermatophyta</taxon>
        <taxon>Magnoliopsida</taxon>
        <taxon>Ranunculales</taxon>
        <taxon>Ranunculaceae</taxon>
        <taxon>Thalictroideae</taxon>
        <taxon>Aquilegia</taxon>
    </lineage>
</organism>
<dbReference type="Pfam" id="PF01397">
    <property type="entry name" value="Terpene_synth"/>
    <property type="match status" value="1"/>
</dbReference>
<evidence type="ECO:0000256" key="1">
    <source>
        <dbReference type="ARBA" id="ARBA00001946"/>
    </source>
</evidence>
<dbReference type="GO" id="GO:0000287">
    <property type="term" value="F:magnesium ion binding"/>
    <property type="evidence" value="ECO:0007669"/>
    <property type="project" value="InterPro"/>
</dbReference>
<reference evidence="7 8" key="1">
    <citation type="submission" date="2017-09" db="EMBL/GenBank/DDBJ databases">
        <title>WGS assembly of Aquilegia coerulea Goldsmith.</title>
        <authorList>
            <person name="Hodges S."/>
            <person name="Kramer E."/>
            <person name="Nordborg M."/>
            <person name="Tomkins J."/>
            <person name="Borevitz J."/>
            <person name="Derieg N."/>
            <person name="Yan J."/>
            <person name="Mihaltcheva S."/>
            <person name="Hayes R.D."/>
            <person name="Rokhsar D."/>
        </authorList>
    </citation>
    <scope>NUCLEOTIDE SEQUENCE [LARGE SCALE GENOMIC DNA]</scope>
    <source>
        <strain evidence="8">cv. Goldsmith</strain>
    </source>
</reference>
<dbReference type="FunFam" id="1.10.600.10:FF:000005">
    <property type="entry name" value="Ent-kaur-16-ene synthase, chloroplastic"/>
    <property type="match status" value="1"/>
</dbReference>
<dbReference type="SFLD" id="SFLDG01014">
    <property type="entry name" value="Terpene_Cyclase_Like_1_N-term"/>
    <property type="match status" value="1"/>
</dbReference>
<dbReference type="AlphaFoldDB" id="A0A2G5E4R1"/>
<dbReference type="SUPFAM" id="SSF48576">
    <property type="entry name" value="Terpenoid synthases"/>
    <property type="match status" value="1"/>
</dbReference>
<evidence type="ECO:0008006" key="9">
    <source>
        <dbReference type="Google" id="ProtNLM"/>
    </source>
</evidence>
<dbReference type="InterPro" id="IPR001906">
    <property type="entry name" value="Terpene_synth_N"/>
</dbReference>
<dbReference type="STRING" id="218851.A0A2G5E4R1"/>
<dbReference type="PANTHER" id="PTHR31739">
    <property type="entry name" value="ENT-COPALYL DIPHOSPHATE SYNTHASE, CHLOROPLASTIC"/>
    <property type="match status" value="1"/>
</dbReference>
<evidence type="ECO:0000259" key="6">
    <source>
        <dbReference type="Pfam" id="PF03936"/>
    </source>
</evidence>
<proteinExistence type="predicted"/>
<dbReference type="InterPro" id="IPR005630">
    <property type="entry name" value="Terpene_synthase_metal-bd"/>
</dbReference>
<dbReference type="OrthoDB" id="2343925at2759"/>
<dbReference type="Proteomes" id="UP000230069">
    <property type="component" value="Unassembled WGS sequence"/>
</dbReference>
<evidence type="ECO:0000256" key="2">
    <source>
        <dbReference type="ARBA" id="ARBA00022723"/>
    </source>
</evidence>
<dbReference type="InParanoid" id="A0A2G5E4R1"/>
<keyword evidence="8" id="KW-1185">Reference proteome</keyword>
<evidence type="ECO:0000313" key="8">
    <source>
        <dbReference type="Proteomes" id="UP000230069"/>
    </source>
</evidence>
<dbReference type="FunFam" id="1.50.10.160:FF:000002">
    <property type="entry name" value="cis-abienol synthase, chloroplastic"/>
    <property type="match status" value="1"/>
</dbReference>
<dbReference type="FunCoup" id="A0A2G5E4R1">
    <property type="interactions" value="277"/>
</dbReference>
<comment type="cofactor">
    <cofactor evidence="1">
        <name>Mg(2+)</name>
        <dbReference type="ChEBI" id="CHEBI:18420"/>
    </cofactor>
</comment>
<evidence type="ECO:0000259" key="5">
    <source>
        <dbReference type="Pfam" id="PF01397"/>
    </source>
</evidence>
<dbReference type="InterPro" id="IPR044814">
    <property type="entry name" value="Terpene_cyclase_plant_C1"/>
</dbReference>
<dbReference type="InterPro" id="IPR008930">
    <property type="entry name" value="Terpenoid_cyclase/PrenylTrfase"/>
</dbReference>
<dbReference type="SUPFAM" id="SSF48239">
    <property type="entry name" value="Terpenoid cyclases/Protein prenyltransferases"/>
    <property type="match status" value="2"/>
</dbReference>
<keyword evidence="4" id="KW-0456">Lyase</keyword>
<name>A0A2G5E4R1_AQUCA</name>
<dbReference type="Gene3D" id="1.10.600.10">
    <property type="entry name" value="Farnesyl Diphosphate Synthase"/>
    <property type="match status" value="1"/>
</dbReference>
<dbReference type="FunFam" id="1.50.10.130:FF:000002">
    <property type="entry name" value="Ent-copalyl diphosphate synthase, chloroplastic"/>
    <property type="match status" value="1"/>
</dbReference>
<feature type="domain" description="Terpene synthase metal-binding" evidence="6">
    <location>
        <begin position="501"/>
        <end position="737"/>
    </location>
</feature>
<dbReference type="GO" id="GO:0016102">
    <property type="term" value="P:diterpenoid biosynthetic process"/>
    <property type="evidence" value="ECO:0007669"/>
    <property type="project" value="InterPro"/>
</dbReference>
<dbReference type="Pfam" id="PF03936">
    <property type="entry name" value="Terpene_synth_C"/>
    <property type="match status" value="1"/>
</dbReference>
<dbReference type="InterPro" id="IPR050148">
    <property type="entry name" value="Terpene_synthase-like"/>
</dbReference>
<gene>
    <name evidence="7" type="ORF">AQUCO_01200177v1</name>
</gene>
<dbReference type="PANTHER" id="PTHR31739:SF3">
    <property type="entry name" value="ENT-KAUR-16-ENE SYNTHASE, CHLOROPLASTIC"/>
    <property type="match status" value="1"/>
</dbReference>
<keyword evidence="2" id="KW-0479">Metal-binding</keyword>
<evidence type="ECO:0000256" key="3">
    <source>
        <dbReference type="ARBA" id="ARBA00022842"/>
    </source>
</evidence>
<feature type="domain" description="Terpene synthase N-terminal" evidence="5">
    <location>
        <begin position="233"/>
        <end position="427"/>
    </location>
</feature>
<dbReference type="Gene3D" id="1.50.10.160">
    <property type="match status" value="1"/>
</dbReference>
<dbReference type="GO" id="GO:0010333">
    <property type="term" value="F:terpene synthase activity"/>
    <property type="evidence" value="ECO:0007669"/>
    <property type="project" value="InterPro"/>
</dbReference>
<evidence type="ECO:0000256" key="4">
    <source>
        <dbReference type="ARBA" id="ARBA00023239"/>
    </source>
</evidence>
<sequence length="804" mass="91890">MILKKPFCWYTDLYLSYTHTHTSKYREISFISAFFILAIYPRIIESCRFSLQCSGETKKRISEMFNKVELSVSSYDTAWVAMVPSLNSPGVPYFPQCLNWVLDNQLPDGSWGLMDRPLFLVKDTLSSTLASVLALKRWNIGEEHVNNGIDFITSNFASATDEKQHTPIGFDIIFPGMIEYAQEMGINLHLGPTALNSMMQTRDLELQGGTASNSEGRKMYLAYVAEGLRNEQDWKEIMKYQRKNGSLFNSPSTTAAAAAHLHDDNCLNYLHLTLERFGNAVPTAYPLDIYTQLCMVDSLESLGIARYFTREIKSVLDKIHSCWLMKDEEIFLDIATCAMAFRILRMHGYDISSDVLAQYGKEGFSNTLAGYLKDTSAVLELYRASDFMFPDELFLAEHKSWSNDLLKEELSKGTMHANRLSEQIRKEVNVALNYPYYANLPRLENRRSIEHYDTNNLRILKTSYRPINLDNKDLLKLAVEDFNLCQLIHGKELNQLEKWVKEMRLDKLTFARQKMVFCYFPAAATLFSPELSDARLSWAKNSFLAVVVDDFYDGGGSREELLNLIELLEKWDGVSAADICSEKVEILFYSLKNTINEVAEKAMKWQNRDVTRHIVEIWLALVKADMKEAEWVEKKIVPTIDEFNADAYISFACGPVVLPAIYLVGHHISDEVIRSPEYHKLFKAMSRCGRNLNDFQGFKRECDEGSFNGVFVLMHHDPDVSTFEEAARKMRDVAYSSTRELLKLVLQEKGSGIPRACKDLFWNMCNICHLFYANTDGLSSSAEEMIVDAKAVLYVPANLPDEIC</sequence>
<dbReference type="InterPro" id="IPR036965">
    <property type="entry name" value="Terpene_synth_N_sf"/>
</dbReference>
<protein>
    <recommendedName>
        <fullName evidence="9">(+)-delta-cadinene synthase</fullName>
    </recommendedName>
</protein>
<dbReference type="InterPro" id="IPR008949">
    <property type="entry name" value="Isoprenoid_synthase_dom_sf"/>
</dbReference>
<accession>A0A2G5E4R1</accession>
<keyword evidence="3" id="KW-0460">Magnesium</keyword>
<dbReference type="CDD" id="cd00684">
    <property type="entry name" value="Terpene_cyclase_plant_C1"/>
    <property type="match status" value="1"/>
</dbReference>